<sequence>MSQTAAPSSLPQITLYTRESCKLCQQAEARLLAWGFDLRQVDIAGDDKLIARYGHHVPVLTLDTPQGERTLHRGPLERSSMPALKLRLIRLHRDMQPRAPRLLN</sequence>
<dbReference type="SUPFAM" id="SSF52833">
    <property type="entry name" value="Thioredoxin-like"/>
    <property type="match status" value="1"/>
</dbReference>
<dbReference type="InterPro" id="IPR008554">
    <property type="entry name" value="Glutaredoxin-like"/>
</dbReference>
<reference evidence="1 2" key="1">
    <citation type="submission" date="2018-12" db="EMBL/GenBank/DDBJ databases">
        <title>Deinococcus radiophilus ATCC 27603 genome sequencing and assembly.</title>
        <authorList>
            <person name="Maclea K.S."/>
            <person name="Maynard C.R."/>
        </authorList>
    </citation>
    <scope>NUCLEOTIDE SEQUENCE [LARGE SCALE GENOMIC DNA]</scope>
    <source>
        <strain evidence="1 2">ATCC 27603</strain>
    </source>
</reference>
<name>A0A3S0KAQ9_9DEIO</name>
<dbReference type="Proteomes" id="UP000277766">
    <property type="component" value="Unassembled WGS sequence"/>
</dbReference>
<dbReference type="RefSeq" id="WP_126352239.1">
    <property type="nucleotide sequence ID" value="NZ_CP086380.1"/>
</dbReference>
<dbReference type="AlphaFoldDB" id="A0A3S0KAQ9"/>
<comment type="caution">
    <text evidence="1">The sequence shown here is derived from an EMBL/GenBank/DDBJ whole genome shotgun (WGS) entry which is preliminary data.</text>
</comment>
<accession>A0A3S0KAQ9</accession>
<proteinExistence type="predicted"/>
<dbReference type="PANTHER" id="PTHR33558:SF1">
    <property type="entry name" value="GLUTAREDOXIN-LIKE PROTEIN C5ORF63 HOMOLOG"/>
    <property type="match status" value="1"/>
</dbReference>
<dbReference type="Gene3D" id="3.40.30.10">
    <property type="entry name" value="Glutaredoxin"/>
    <property type="match status" value="1"/>
</dbReference>
<evidence type="ECO:0000313" key="1">
    <source>
        <dbReference type="EMBL" id="RTR26493.1"/>
    </source>
</evidence>
<dbReference type="PANTHER" id="PTHR33558">
    <property type="entry name" value="GLUTAREDOXIN-LIKE PROTEIN C5ORF63 HOMOLOG"/>
    <property type="match status" value="1"/>
</dbReference>
<dbReference type="Pfam" id="PF05768">
    <property type="entry name" value="Glrx-like"/>
    <property type="match status" value="1"/>
</dbReference>
<dbReference type="OrthoDB" id="32865at2"/>
<dbReference type="InterPro" id="IPR052565">
    <property type="entry name" value="Glutaredoxin-like_YDR286C"/>
</dbReference>
<dbReference type="InterPro" id="IPR036249">
    <property type="entry name" value="Thioredoxin-like_sf"/>
</dbReference>
<dbReference type="EMBL" id="RXPE01000015">
    <property type="protein sequence ID" value="RTR26493.1"/>
    <property type="molecule type" value="Genomic_DNA"/>
</dbReference>
<gene>
    <name evidence="1" type="ORF">EJ104_08035</name>
</gene>
<organism evidence="1 2">
    <name type="scientific">Deinococcus radiophilus</name>
    <dbReference type="NCBI Taxonomy" id="32062"/>
    <lineage>
        <taxon>Bacteria</taxon>
        <taxon>Thermotogati</taxon>
        <taxon>Deinococcota</taxon>
        <taxon>Deinococci</taxon>
        <taxon>Deinococcales</taxon>
        <taxon>Deinococcaceae</taxon>
        <taxon>Deinococcus</taxon>
    </lineage>
</organism>
<protein>
    <submittedName>
        <fullName evidence="1">Glutaredoxin family protein</fullName>
    </submittedName>
</protein>
<keyword evidence="2" id="KW-1185">Reference proteome</keyword>
<evidence type="ECO:0000313" key="2">
    <source>
        <dbReference type="Proteomes" id="UP000277766"/>
    </source>
</evidence>